<dbReference type="STRING" id="67801.A0A1B0B791"/>
<sequence>MSSNKLNGGSSKLKTLPAVEFAKLSRVVLMGDFCGTPRAAKSCIKELQLSVWLLFASFTPASGLANLAKAFWSVRPIKFPGPGFSLPFANAIVTLSSLEALAAKLAKPIAAVAVLDKSTNGPVFAEPVVVVTVKRSSDMSGGGSGIFPTSKYTSICGGVFIGRMPLPLLELLIAESKIEWDGSPNIEELLPNFGGFWPKREPLGNGIDCVVCTLFCHSSSCALLVSSSSASSATLSNFEGLLHDFPEHFVNISASVFCCGRPFKKPSLSEDSTAAGLGNIVVLGMSDKLVDVVEDVVKVNTPLVGVEPALKAKSTFGVMISLFEILATGKLKRNFWAKSERKRPLVLDSFFEIAEVSDVWLRSVVNWVGRDGVNIVFAAPVAANPKLKLLLIGATILETVDFGDTLLSLGEPHATQYILSAPFKISVVNWVGKDGVNIVFAAPVAGSPILKLLLIGATILETVDFGDTLSLVSEAADLFKLLVAFSLLTITGTTDVVIAVAILKAAVGDLFKLLLANGDAVVIFLELEIVFIDVLVLVTLEAEVDDEIVPMTLEVQFINAMVLLLSLKLSKTAGASTSGLQLNVAYLLKAFVEATDTAALLLSVVPTDEEILLMVLEIPPSDSKC</sequence>
<evidence type="ECO:0000313" key="2">
    <source>
        <dbReference type="Proteomes" id="UP000092460"/>
    </source>
</evidence>
<dbReference type="EMBL" id="JXJN01009422">
    <property type="status" value="NOT_ANNOTATED_CDS"/>
    <property type="molecule type" value="Genomic_DNA"/>
</dbReference>
<dbReference type="AlphaFoldDB" id="A0A1B0B791"/>
<dbReference type="EMBL" id="JXJN01009421">
    <property type="status" value="NOT_ANNOTATED_CDS"/>
    <property type="molecule type" value="Genomic_DNA"/>
</dbReference>
<proteinExistence type="predicted"/>
<dbReference type="Proteomes" id="UP000092460">
    <property type="component" value="Unassembled WGS sequence"/>
</dbReference>
<keyword evidence="2" id="KW-1185">Reference proteome</keyword>
<reference evidence="1" key="2">
    <citation type="submission" date="2020-05" db="UniProtKB">
        <authorList>
            <consortium name="EnsemblMetazoa"/>
        </authorList>
    </citation>
    <scope>IDENTIFICATION</scope>
    <source>
        <strain evidence="1">IAEA</strain>
    </source>
</reference>
<name>A0A1B0B791_9MUSC</name>
<organism evidence="1 2">
    <name type="scientific">Glossina palpalis gambiensis</name>
    <dbReference type="NCBI Taxonomy" id="67801"/>
    <lineage>
        <taxon>Eukaryota</taxon>
        <taxon>Metazoa</taxon>
        <taxon>Ecdysozoa</taxon>
        <taxon>Arthropoda</taxon>
        <taxon>Hexapoda</taxon>
        <taxon>Insecta</taxon>
        <taxon>Pterygota</taxon>
        <taxon>Neoptera</taxon>
        <taxon>Endopterygota</taxon>
        <taxon>Diptera</taxon>
        <taxon>Brachycera</taxon>
        <taxon>Muscomorpha</taxon>
        <taxon>Hippoboscoidea</taxon>
        <taxon>Glossinidae</taxon>
        <taxon>Glossina</taxon>
    </lineage>
</organism>
<protein>
    <submittedName>
        <fullName evidence="1">Uncharacterized protein</fullName>
    </submittedName>
</protein>
<reference evidence="2" key="1">
    <citation type="submission" date="2015-01" db="EMBL/GenBank/DDBJ databases">
        <authorList>
            <person name="Aksoy S."/>
            <person name="Warren W."/>
            <person name="Wilson R.K."/>
        </authorList>
    </citation>
    <scope>NUCLEOTIDE SEQUENCE [LARGE SCALE GENOMIC DNA]</scope>
    <source>
        <strain evidence="2">IAEA</strain>
    </source>
</reference>
<dbReference type="EnsemblMetazoa" id="GPPI021120-RA">
    <property type="protein sequence ID" value="GPPI021120-PA"/>
    <property type="gene ID" value="GPPI021120"/>
</dbReference>
<dbReference type="VEuPathDB" id="VectorBase:GPPI021120"/>
<accession>A0A1B0B791</accession>
<evidence type="ECO:0000313" key="1">
    <source>
        <dbReference type="EnsemblMetazoa" id="GPPI021120-PA"/>
    </source>
</evidence>